<dbReference type="Pfam" id="PF00686">
    <property type="entry name" value="CBM_20"/>
    <property type="match status" value="1"/>
</dbReference>
<name>A0A812RN37_9DINO</name>
<feature type="compositionally biased region" description="Low complexity" evidence="1">
    <location>
        <begin position="470"/>
        <end position="480"/>
    </location>
</feature>
<dbReference type="CDD" id="cd05467">
    <property type="entry name" value="CBM20"/>
    <property type="match status" value="1"/>
</dbReference>
<feature type="compositionally biased region" description="Polar residues" evidence="1">
    <location>
        <begin position="371"/>
        <end position="384"/>
    </location>
</feature>
<sequence length="575" mass="63418">MSGSAAKQVLPVNGLLTIKIVRQHVRNLRTTNAGPRAVHVQSPYSDKFAKGVSSHVRAPPWMRAQVESEQMSPVQDRYARRLKLHVKLQAPGPGERFAVLGSHEAFGYWNLSSGVQLEWRGSAWETPAPIPISPCERVEFKFVRVRPGGLDWESGPNRVTEFPNYKGDLCLQGIFNGESILQPSDVDDAEGISTPDTMPSARVEDDADLWQMRYQEAVKQLTALQRNVANRQKEQEKHRRDHAEVKRDLLRKIKDAHREAASLSRQPPEDASSPESVQSAGAEDADLWKRRFEASVTSLTDRQREVAVHRQELERRRAEHTEVTDSLWRQIQDAQQEARGLSGLSHEEVSARLEESAQLQRLEAPDIATIPSPSFASSVQSTPSRAHGKATPQRRAGLHFSSPRLETGREPPKVLPSAVRREQQSARRDGRVPEVFPAGVPPVPPVGHHSSALETWRRNGGARSSKSETALAALRAAKGASPVSPHSGEEEDSQRQTQIEKEASSSSMGSGQRYERVTRPGPGNEEAKEAEPAESRAESEQSAVVVSKEVAAAFASAKARLARLKPVKEAGTSDD</sequence>
<gene>
    <name evidence="3" type="ORF">SNEC2469_LOCUS12264</name>
</gene>
<dbReference type="Gene3D" id="2.60.40.10">
    <property type="entry name" value="Immunoglobulins"/>
    <property type="match status" value="1"/>
</dbReference>
<dbReference type="OrthoDB" id="423809at2759"/>
<feature type="region of interest" description="Disordered" evidence="1">
    <location>
        <begin position="258"/>
        <end position="284"/>
    </location>
</feature>
<organism evidence="3 4">
    <name type="scientific">Symbiodinium necroappetens</name>
    <dbReference type="NCBI Taxonomy" id="1628268"/>
    <lineage>
        <taxon>Eukaryota</taxon>
        <taxon>Sar</taxon>
        <taxon>Alveolata</taxon>
        <taxon>Dinophyceae</taxon>
        <taxon>Suessiales</taxon>
        <taxon>Symbiodiniaceae</taxon>
        <taxon>Symbiodinium</taxon>
    </lineage>
</organism>
<feature type="compositionally biased region" description="Basic and acidic residues" evidence="1">
    <location>
        <begin position="525"/>
        <end position="539"/>
    </location>
</feature>
<comment type="caution">
    <text evidence="3">The sequence shown here is derived from an EMBL/GenBank/DDBJ whole genome shotgun (WGS) entry which is preliminary data.</text>
</comment>
<evidence type="ECO:0000313" key="3">
    <source>
        <dbReference type="EMBL" id="CAE7445275.1"/>
    </source>
</evidence>
<evidence type="ECO:0000256" key="1">
    <source>
        <dbReference type="SAM" id="MobiDB-lite"/>
    </source>
</evidence>
<dbReference type="InterPro" id="IPR013783">
    <property type="entry name" value="Ig-like_fold"/>
</dbReference>
<dbReference type="InterPro" id="IPR013784">
    <property type="entry name" value="Carb-bd-like_fold"/>
</dbReference>
<reference evidence="3" key="1">
    <citation type="submission" date="2021-02" db="EMBL/GenBank/DDBJ databases">
        <authorList>
            <person name="Dougan E. K."/>
            <person name="Rhodes N."/>
            <person name="Thang M."/>
            <person name="Chan C."/>
        </authorList>
    </citation>
    <scope>NUCLEOTIDE SEQUENCE</scope>
</reference>
<evidence type="ECO:0000259" key="2">
    <source>
        <dbReference type="PROSITE" id="PS51166"/>
    </source>
</evidence>
<dbReference type="PROSITE" id="PS51166">
    <property type="entry name" value="CBM20"/>
    <property type="match status" value="1"/>
</dbReference>
<dbReference type="EMBL" id="CAJNJA010019431">
    <property type="protein sequence ID" value="CAE7445275.1"/>
    <property type="molecule type" value="Genomic_DNA"/>
</dbReference>
<keyword evidence="4" id="KW-1185">Reference proteome</keyword>
<protein>
    <recommendedName>
        <fullName evidence="2">CBM20 domain-containing protein</fullName>
    </recommendedName>
</protein>
<dbReference type="SMART" id="SM01065">
    <property type="entry name" value="CBM_2"/>
    <property type="match status" value="1"/>
</dbReference>
<dbReference type="SUPFAM" id="SSF49452">
    <property type="entry name" value="Starch-binding domain-like"/>
    <property type="match status" value="1"/>
</dbReference>
<dbReference type="InterPro" id="IPR002044">
    <property type="entry name" value="CBM20"/>
</dbReference>
<feature type="compositionally biased region" description="Basic and acidic residues" evidence="1">
    <location>
        <begin position="419"/>
        <end position="432"/>
    </location>
</feature>
<feature type="region of interest" description="Disordered" evidence="1">
    <location>
        <begin position="369"/>
        <end position="543"/>
    </location>
</feature>
<proteinExistence type="predicted"/>
<dbReference type="Proteomes" id="UP000601435">
    <property type="component" value="Unassembled WGS sequence"/>
</dbReference>
<evidence type="ECO:0000313" key="4">
    <source>
        <dbReference type="Proteomes" id="UP000601435"/>
    </source>
</evidence>
<dbReference type="GO" id="GO:2001070">
    <property type="term" value="F:starch binding"/>
    <property type="evidence" value="ECO:0007669"/>
    <property type="project" value="InterPro"/>
</dbReference>
<accession>A0A812RN37</accession>
<dbReference type="AlphaFoldDB" id="A0A812RN37"/>
<feature type="domain" description="CBM20" evidence="2">
    <location>
        <begin position="76"/>
        <end position="177"/>
    </location>
</feature>